<keyword evidence="2" id="KW-1185">Reference proteome</keyword>
<name>A0A8X6RP89_TRICX</name>
<gene>
    <name evidence="1" type="primary">X975_00831</name>
    <name evidence="1" type="ORF">TNCV_4904611</name>
</gene>
<dbReference type="AlphaFoldDB" id="A0A8X6RP89"/>
<organism evidence="1 2">
    <name type="scientific">Trichonephila clavipes</name>
    <name type="common">Golden silk orbweaver</name>
    <name type="synonym">Nephila clavipes</name>
    <dbReference type="NCBI Taxonomy" id="2585209"/>
    <lineage>
        <taxon>Eukaryota</taxon>
        <taxon>Metazoa</taxon>
        <taxon>Ecdysozoa</taxon>
        <taxon>Arthropoda</taxon>
        <taxon>Chelicerata</taxon>
        <taxon>Arachnida</taxon>
        <taxon>Araneae</taxon>
        <taxon>Araneomorphae</taxon>
        <taxon>Entelegynae</taxon>
        <taxon>Araneoidea</taxon>
        <taxon>Nephilidae</taxon>
        <taxon>Trichonephila</taxon>
    </lineage>
</organism>
<dbReference type="Gene3D" id="3.30.420.10">
    <property type="entry name" value="Ribonuclease H-like superfamily/Ribonuclease H"/>
    <property type="match status" value="1"/>
</dbReference>
<protein>
    <submittedName>
        <fullName evidence="1">Transposable element Tc3 transposase</fullName>
    </submittedName>
</protein>
<accession>A0A8X6RP89</accession>
<dbReference type="Proteomes" id="UP000887159">
    <property type="component" value="Unassembled WGS sequence"/>
</dbReference>
<dbReference type="InterPro" id="IPR036397">
    <property type="entry name" value="RNaseH_sf"/>
</dbReference>
<reference evidence="1" key="1">
    <citation type="submission" date="2020-08" db="EMBL/GenBank/DDBJ databases">
        <title>Multicomponent nature underlies the extraordinary mechanical properties of spider dragline silk.</title>
        <authorList>
            <person name="Kono N."/>
            <person name="Nakamura H."/>
            <person name="Mori M."/>
            <person name="Yoshida Y."/>
            <person name="Ohtoshi R."/>
            <person name="Malay A.D."/>
            <person name="Moran D.A.P."/>
            <person name="Tomita M."/>
            <person name="Numata K."/>
            <person name="Arakawa K."/>
        </authorList>
    </citation>
    <scope>NUCLEOTIDE SEQUENCE</scope>
</reference>
<dbReference type="EMBL" id="BMAU01021201">
    <property type="protein sequence ID" value="GFX97810.1"/>
    <property type="molecule type" value="Genomic_DNA"/>
</dbReference>
<proteinExistence type="predicted"/>
<sequence>MSVRRPLLYLHFTGNYRSFRRQWYDGPLTSAKEWIDIVFTENTVSPCNITMAGFEFEDTGVTGCLSLLYASSQWSSNWYHCLERYWFHSLAPHKYCLTSVIFQKDDARPQVARNVQEFFFIHHIELLRWHACSPDISPIGNLWSMLVQHLVQDTLPAATPVQFWHNMWTPYGLLHSKDTSIASLFLCRGLWQPLNPTIAAKLNTDFVVIHT</sequence>
<evidence type="ECO:0000313" key="1">
    <source>
        <dbReference type="EMBL" id="GFX97810.1"/>
    </source>
</evidence>
<evidence type="ECO:0000313" key="2">
    <source>
        <dbReference type="Proteomes" id="UP000887159"/>
    </source>
</evidence>
<comment type="caution">
    <text evidence="1">The sequence shown here is derived from an EMBL/GenBank/DDBJ whole genome shotgun (WGS) entry which is preliminary data.</text>
</comment>
<dbReference type="GO" id="GO:0003676">
    <property type="term" value="F:nucleic acid binding"/>
    <property type="evidence" value="ECO:0007669"/>
    <property type="project" value="InterPro"/>
</dbReference>